<dbReference type="PROSITE" id="PS51061">
    <property type="entry name" value="R3H"/>
    <property type="match status" value="1"/>
</dbReference>
<dbReference type="GO" id="GO:0005634">
    <property type="term" value="C:nucleus"/>
    <property type="evidence" value="ECO:0007669"/>
    <property type="project" value="UniProtKB-SubCell"/>
</dbReference>
<evidence type="ECO:0000256" key="8">
    <source>
        <dbReference type="ARBA" id="ARBA00023163"/>
    </source>
</evidence>
<feature type="region of interest" description="Disordered" evidence="11">
    <location>
        <begin position="1097"/>
        <end position="1195"/>
    </location>
</feature>
<evidence type="ECO:0000256" key="3">
    <source>
        <dbReference type="ARBA" id="ARBA00022723"/>
    </source>
</evidence>
<evidence type="ECO:0000256" key="7">
    <source>
        <dbReference type="ARBA" id="ARBA00023015"/>
    </source>
</evidence>
<evidence type="ECO:0008006" key="16">
    <source>
        <dbReference type="Google" id="ProtNLM"/>
    </source>
</evidence>
<feature type="compositionally biased region" description="Gly residues" evidence="11">
    <location>
        <begin position="77"/>
        <end position="89"/>
    </location>
</feature>
<feature type="compositionally biased region" description="Acidic residues" evidence="11">
    <location>
        <begin position="1182"/>
        <end position="1195"/>
    </location>
</feature>
<dbReference type="Pfam" id="PF01424">
    <property type="entry name" value="R3H"/>
    <property type="match status" value="1"/>
</dbReference>
<dbReference type="PANTHER" id="PTHR12360:SF12">
    <property type="entry name" value="TRANSCRIPTIONAL REPRESSOR NF-X1"/>
    <property type="match status" value="1"/>
</dbReference>
<dbReference type="SUPFAM" id="SSF57850">
    <property type="entry name" value="RING/U-box"/>
    <property type="match status" value="1"/>
</dbReference>
<keyword evidence="5 10" id="KW-0863">Zinc-finger</keyword>
<keyword evidence="4" id="KW-0677">Repeat</keyword>
<dbReference type="OrthoDB" id="6512771at2759"/>
<evidence type="ECO:0000259" key="12">
    <source>
        <dbReference type="PROSITE" id="PS50089"/>
    </source>
</evidence>
<evidence type="ECO:0000313" key="15">
    <source>
        <dbReference type="Proteomes" id="UP000237144"/>
    </source>
</evidence>
<evidence type="ECO:0000313" key="14">
    <source>
        <dbReference type="EMBL" id="POY74478.1"/>
    </source>
</evidence>
<sequence>MTTLAGGTAPTASVDPTAPTATRGGRGGRLSRRGRGRGRGRGGSTLALQSERGANEPVQANDDSATGTASSTRGNRNGRGGGRGRGGGPRSNNPPPQGDQEGTKRPAGRSRRAKFDATLSNGAAPLHAAALPYVPPSASTSGTSTPIPAPVNQTLVERLTAELSSSEAECSICADNISRTARIWSCTECSHPFHLACIGKWATSAVATSSERAHLLASRETRNPPDPSTLVGHWSCPNCNTTFTPAKIPKKYTCFCGRFTDPQPRPPAIPHSCGKTCAKPRPAGCRHACSLSCHPGPCPPCPVVLNEPCHCGKRTLGVRCSAVHDGKPDTPDRLAAKELLRSCGETHDRLLACGLHRCERDCHAGDCGDCETVRPKRCFCGREELEGICGATRLDERVESCTMPGQEAGEQWTGEFACYRTCDALFDCGQHHCQEPCHPHVAGSSPHCPFSPDSVSTCPCGQTPLSQLLPQPRATCADRIRTCAKTCSKPLPCGHACRTPCHDGPCPTCRESVPLICRCGSLKTTRLCGEPYRTDRFDEEAQAVIETDEFLCGRVCKAQRACGRHQCGRVCCPLAYQEALTAKKGKRRALTLQEALEEQELQDPLGLHTCDKVCGRKLNCGIHNCELRDHKGACPPCLRADFDELVCHCGSTVVLPPIPCNFVIDCRHPCIRPSDCGHPRLPHACHENPECPPCPYLTLKKCACGKRAVPNVRCSTDPKKVSCGAVCGKLLRCGWHRCRKSCHPPGECEEKDDQTCLKPRKHCGHPCPLPCHFPSSCPADVPCPKLIPVHCACGHLSQNARCGACDDKPEGNEGRLLKCNDSCAVAKRNAQLAEALGVEQREAKSKEVEYPPELLSYFAANSAWGQLIEQQLIDFVKSDKPSLHLPVMKRPQREFVHNLTDYYDLRSESLDEEPRRSVVCHRTSTTGTPTPTLAEALAASRKTASASLNLGSLRRALPERPTNNSLYLEMVLGYDEASLSDIIRPHARGLDFTLTWVTDEDVLVSFDPSVPDLESKISSICTALRHVIGETGFCVAVEAAVVGDDGRVARGSWTPVASSLASLNNGRGSGTSSAGSSKGAWRMPGIKTANSFASLGGGASGISPPKGAQASTESWGSVIGNGHAKPPRAVVAPQGEQERVVHAPAYPSSAVADPTRVPTPTLPPPPPVAKEQQDIPDAWDAVLEDEEPLPAEPQE</sequence>
<dbReference type="AlphaFoldDB" id="A0A2S5BCJ2"/>
<evidence type="ECO:0000256" key="5">
    <source>
        <dbReference type="ARBA" id="ARBA00022771"/>
    </source>
</evidence>
<evidence type="ECO:0000256" key="9">
    <source>
        <dbReference type="ARBA" id="ARBA00023242"/>
    </source>
</evidence>
<comment type="similarity">
    <text evidence="2">Belongs to the NFX1 family.</text>
</comment>
<comment type="subcellular location">
    <subcellularLocation>
        <location evidence="1">Nucleus</location>
    </subcellularLocation>
</comment>
<keyword evidence="6" id="KW-0862">Zinc</keyword>
<keyword evidence="9" id="KW-0539">Nucleus</keyword>
<dbReference type="InterPro" id="IPR036867">
    <property type="entry name" value="R3H_dom_sf"/>
</dbReference>
<dbReference type="GO" id="GO:0000122">
    <property type="term" value="P:negative regulation of transcription by RNA polymerase II"/>
    <property type="evidence" value="ECO:0007669"/>
    <property type="project" value="TreeGrafter"/>
</dbReference>
<protein>
    <recommendedName>
        <fullName evidence="16">R3H domain-containing protein</fullName>
    </recommendedName>
</protein>
<dbReference type="SMART" id="SM00184">
    <property type="entry name" value="RING"/>
    <property type="match status" value="1"/>
</dbReference>
<evidence type="ECO:0000256" key="1">
    <source>
        <dbReference type="ARBA" id="ARBA00004123"/>
    </source>
</evidence>
<name>A0A2S5BCJ2_9BASI</name>
<dbReference type="SUPFAM" id="SSF82708">
    <property type="entry name" value="R3H domain"/>
    <property type="match status" value="1"/>
</dbReference>
<dbReference type="STRING" id="741276.A0A2S5BCJ2"/>
<dbReference type="GO" id="GO:0000977">
    <property type="term" value="F:RNA polymerase II transcription regulatory region sequence-specific DNA binding"/>
    <property type="evidence" value="ECO:0007669"/>
    <property type="project" value="TreeGrafter"/>
</dbReference>
<proteinExistence type="inferred from homology"/>
<dbReference type="GO" id="GO:0008270">
    <property type="term" value="F:zinc ion binding"/>
    <property type="evidence" value="ECO:0007669"/>
    <property type="project" value="UniProtKB-KW"/>
</dbReference>
<dbReference type="CDD" id="cd06008">
    <property type="entry name" value="NF-X1-zinc-finger"/>
    <property type="match status" value="4"/>
</dbReference>
<evidence type="ECO:0000256" key="11">
    <source>
        <dbReference type="SAM" id="MobiDB-lite"/>
    </source>
</evidence>
<feature type="compositionally biased region" description="Polar residues" evidence="11">
    <location>
        <begin position="61"/>
        <end position="72"/>
    </location>
</feature>
<dbReference type="GO" id="GO:0000981">
    <property type="term" value="F:DNA-binding transcription factor activity, RNA polymerase II-specific"/>
    <property type="evidence" value="ECO:0007669"/>
    <property type="project" value="TreeGrafter"/>
</dbReference>
<dbReference type="InterPro" id="IPR001841">
    <property type="entry name" value="Znf_RING"/>
</dbReference>
<feature type="domain" description="R3H" evidence="13">
    <location>
        <begin position="862"/>
        <end position="924"/>
    </location>
</feature>
<evidence type="ECO:0000259" key="13">
    <source>
        <dbReference type="PROSITE" id="PS51061"/>
    </source>
</evidence>
<keyword evidence="8" id="KW-0804">Transcription</keyword>
<keyword evidence="3" id="KW-0479">Metal-binding</keyword>
<accession>A0A2S5BCJ2</accession>
<evidence type="ECO:0000256" key="6">
    <source>
        <dbReference type="ARBA" id="ARBA00022833"/>
    </source>
</evidence>
<feature type="region of interest" description="Disordered" evidence="11">
    <location>
        <begin position="1"/>
        <end position="113"/>
    </location>
</feature>
<keyword evidence="15" id="KW-1185">Reference proteome</keyword>
<evidence type="ECO:0000256" key="10">
    <source>
        <dbReference type="PROSITE-ProRule" id="PRU00175"/>
    </source>
</evidence>
<comment type="caution">
    <text evidence="14">The sequence shown here is derived from an EMBL/GenBank/DDBJ whole genome shotgun (WGS) entry which is preliminary data.</text>
</comment>
<feature type="compositionally biased region" description="Basic residues" evidence="11">
    <location>
        <begin position="29"/>
        <end position="40"/>
    </location>
</feature>
<dbReference type="SMART" id="SM00393">
    <property type="entry name" value="R3H"/>
    <property type="match status" value="1"/>
</dbReference>
<evidence type="ECO:0000256" key="2">
    <source>
        <dbReference type="ARBA" id="ARBA00007269"/>
    </source>
</evidence>
<gene>
    <name evidence="14" type="ORF">BMF94_2477</name>
</gene>
<dbReference type="SMART" id="SM00438">
    <property type="entry name" value="ZnF_NFX"/>
    <property type="match status" value="8"/>
</dbReference>
<dbReference type="InterPro" id="IPR000967">
    <property type="entry name" value="Znf_NFX1"/>
</dbReference>
<dbReference type="InterPro" id="IPR001374">
    <property type="entry name" value="R3H_dom"/>
</dbReference>
<dbReference type="PROSITE" id="PS50089">
    <property type="entry name" value="ZF_RING_2"/>
    <property type="match status" value="1"/>
</dbReference>
<feature type="compositionally biased region" description="Low complexity" evidence="11">
    <location>
        <begin position="1070"/>
        <end position="1079"/>
    </location>
</feature>
<dbReference type="EMBL" id="PJQD01000024">
    <property type="protein sequence ID" value="POY74478.1"/>
    <property type="molecule type" value="Genomic_DNA"/>
</dbReference>
<dbReference type="InterPro" id="IPR034078">
    <property type="entry name" value="NFX1_fam"/>
</dbReference>
<keyword evidence="7" id="KW-0805">Transcription regulation</keyword>
<organism evidence="14 15">
    <name type="scientific">Rhodotorula taiwanensis</name>
    <dbReference type="NCBI Taxonomy" id="741276"/>
    <lineage>
        <taxon>Eukaryota</taxon>
        <taxon>Fungi</taxon>
        <taxon>Dikarya</taxon>
        <taxon>Basidiomycota</taxon>
        <taxon>Pucciniomycotina</taxon>
        <taxon>Microbotryomycetes</taxon>
        <taxon>Sporidiobolales</taxon>
        <taxon>Sporidiobolaceae</taxon>
        <taxon>Rhodotorula</taxon>
    </lineage>
</organism>
<dbReference type="Pfam" id="PF01422">
    <property type="entry name" value="zf-NF-X1"/>
    <property type="match status" value="8"/>
</dbReference>
<dbReference type="Gene3D" id="3.30.1370.50">
    <property type="entry name" value="R3H-like domain"/>
    <property type="match status" value="1"/>
</dbReference>
<dbReference type="PANTHER" id="PTHR12360">
    <property type="entry name" value="NUCLEAR TRANSCRIPTION FACTOR, X-BOX BINDING 1 NFX1"/>
    <property type="match status" value="1"/>
</dbReference>
<reference evidence="14 15" key="1">
    <citation type="journal article" date="2018" name="Front. Microbiol.">
        <title>Prospects for Fungal Bioremediation of Acidic Radioactive Waste Sites: Characterization and Genome Sequence of Rhodotorula taiwanensis MD1149.</title>
        <authorList>
            <person name="Tkavc R."/>
            <person name="Matrosova V.Y."/>
            <person name="Grichenko O.E."/>
            <person name="Gostincar C."/>
            <person name="Volpe R.P."/>
            <person name="Klimenkova P."/>
            <person name="Gaidamakova E.K."/>
            <person name="Zhou C.E."/>
            <person name="Stewart B.J."/>
            <person name="Lyman M.G."/>
            <person name="Malfatti S.A."/>
            <person name="Rubinfeld B."/>
            <person name="Courtot M."/>
            <person name="Singh J."/>
            <person name="Dalgard C.L."/>
            <person name="Hamilton T."/>
            <person name="Frey K.G."/>
            <person name="Gunde-Cimerman N."/>
            <person name="Dugan L."/>
            <person name="Daly M.J."/>
        </authorList>
    </citation>
    <scope>NUCLEOTIDE SEQUENCE [LARGE SCALE GENOMIC DNA]</scope>
    <source>
        <strain evidence="14 15">MD1149</strain>
    </source>
</reference>
<feature type="domain" description="RING-type" evidence="12">
    <location>
        <begin position="170"/>
        <end position="240"/>
    </location>
</feature>
<evidence type="ECO:0000256" key="4">
    <source>
        <dbReference type="ARBA" id="ARBA00022737"/>
    </source>
</evidence>
<dbReference type="Proteomes" id="UP000237144">
    <property type="component" value="Unassembled WGS sequence"/>
</dbReference>
<feature type="region of interest" description="Disordered" evidence="11">
    <location>
        <begin position="1062"/>
        <end position="1082"/>
    </location>
</feature>